<accession>G8NS57</accession>
<evidence type="ECO:0000313" key="2">
    <source>
        <dbReference type="Proteomes" id="UP000007113"/>
    </source>
</evidence>
<keyword evidence="2" id="KW-1185">Reference proteome</keyword>
<evidence type="ECO:0000313" key="1">
    <source>
        <dbReference type="EMBL" id="AEU36265.1"/>
    </source>
</evidence>
<dbReference type="KEGG" id="gma:AciX8_1934"/>
<proteinExistence type="predicted"/>
<organism evidence="1 2">
    <name type="scientific">Granulicella mallensis (strain ATCC BAA-1857 / DSM 23137 / MP5ACTX8)</name>
    <dbReference type="NCBI Taxonomy" id="682795"/>
    <lineage>
        <taxon>Bacteria</taxon>
        <taxon>Pseudomonadati</taxon>
        <taxon>Acidobacteriota</taxon>
        <taxon>Terriglobia</taxon>
        <taxon>Terriglobales</taxon>
        <taxon>Acidobacteriaceae</taxon>
        <taxon>Granulicella</taxon>
    </lineage>
</organism>
<reference evidence="1 2" key="1">
    <citation type="submission" date="2011-11" db="EMBL/GenBank/DDBJ databases">
        <title>Complete sequence of Granulicella mallensis MP5ACTX8.</title>
        <authorList>
            <consortium name="US DOE Joint Genome Institute"/>
            <person name="Lucas S."/>
            <person name="Copeland A."/>
            <person name="Lapidus A."/>
            <person name="Cheng J.-F."/>
            <person name="Goodwin L."/>
            <person name="Pitluck S."/>
            <person name="Peters L."/>
            <person name="Lu M."/>
            <person name="Detter J.C."/>
            <person name="Han C."/>
            <person name="Tapia R."/>
            <person name="Land M."/>
            <person name="Hauser L."/>
            <person name="Kyrpides N."/>
            <person name="Ivanova N."/>
            <person name="Mikhailova N."/>
            <person name="Pagani I."/>
            <person name="Rawat S."/>
            <person name="Mannisto M."/>
            <person name="Haggblom M."/>
            <person name="Woyke T."/>
        </authorList>
    </citation>
    <scope>NUCLEOTIDE SEQUENCE [LARGE SCALE GENOMIC DNA]</scope>
    <source>
        <strain evidence="2">ATCC BAA-1857 / DSM 23137 / MP5ACTX8</strain>
    </source>
</reference>
<sequence>MDGDREVANVSLLTGAAIEWNEDRNKRIVYQVTPAEGGWNLVRQISTDELLSALVAESVLSTRCTVEGEPWMIKRRNPPRYCRAGSQLMSRFCLKRKHWGSGPTFHVLN</sequence>
<dbReference type="EMBL" id="CP003130">
    <property type="protein sequence ID" value="AEU36265.1"/>
    <property type="molecule type" value="Genomic_DNA"/>
</dbReference>
<protein>
    <submittedName>
        <fullName evidence="1">Acriflavin resistance protein</fullName>
    </submittedName>
</protein>
<name>G8NS57_GRAMM</name>
<gene>
    <name evidence="1" type="ordered locus">AciX8_1934</name>
</gene>
<dbReference type="STRING" id="682795.AciX8_1934"/>
<dbReference type="HOGENOM" id="CLU_2180126_0_0_0"/>
<dbReference type="Proteomes" id="UP000007113">
    <property type="component" value="Chromosome"/>
</dbReference>
<dbReference type="AlphaFoldDB" id="G8NS57"/>